<dbReference type="InterPro" id="IPR036259">
    <property type="entry name" value="MFS_trans_sf"/>
</dbReference>
<dbReference type="PROSITE" id="PS50850">
    <property type="entry name" value="MFS"/>
    <property type="match status" value="1"/>
</dbReference>
<feature type="transmembrane region" description="Helical" evidence="6">
    <location>
        <begin position="50"/>
        <end position="68"/>
    </location>
</feature>
<feature type="transmembrane region" description="Helical" evidence="6">
    <location>
        <begin position="288"/>
        <end position="308"/>
    </location>
</feature>
<dbReference type="PANTHER" id="PTHR11662">
    <property type="entry name" value="SOLUTE CARRIER FAMILY 17"/>
    <property type="match status" value="1"/>
</dbReference>
<dbReference type="AlphaFoldDB" id="A0A2N5HSE2"/>
<organism evidence="8 9">
    <name type="scientific">Neobacillus cucumis</name>
    <dbReference type="NCBI Taxonomy" id="1740721"/>
    <lineage>
        <taxon>Bacteria</taxon>
        <taxon>Bacillati</taxon>
        <taxon>Bacillota</taxon>
        <taxon>Bacilli</taxon>
        <taxon>Bacillales</taxon>
        <taxon>Bacillaceae</taxon>
        <taxon>Neobacillus</taxon>
    </lineage>
</organism>
<evidence type="ECO:0000256" key="6">
    <source>
        <dbReference type="SAM" id="Phobius"/>
    </source>
</evidence>
<feature type="transmembrane region" description="Helical" evidence="6">
    <location>
        <begin position="145"/>
        <end position="166"/>
    </location>
</feature>
<dbReference type="InterPro" id="IPR024671">
    <property type="entry name" value="Atg22-like"/>
</dbReference>
<feature type="transmembrane region" description="Helical" evidence="6">
    <location>
        <begin position="12"/>
        <end position="38"/>
    </location>
</feature>
<evidence type="ECO:0000256" key="1">
    <source>
        <dbReference type="ARBA" id="ARBA00004651"/>
    </source>
</evidence>
<proteinExistence type="predicted"/>
<feature type="transmembrane region" description="Helical" evidence="6">
    <location>
        <begin position="254"/>
        <end position="272"/>
    </location>
</feature>
<keyword evidence="2" id="KW-0813">Transport</keyword>
<dbReference type="Pfam" id="PF11700">
    <property type="entry name" value="ATG22"/>
    <property type="match status" value="1"/>
</dbReference>
<feature type="transmembrane region" description="Helical" evidence="6">
    <location>
        <begin position="359"/>
        <end position="380"/>
    </location>
</feature>
<dbReference type="Pfam" id="PF07690">
    <property type="entry name" value="MFS_1"/>
    <property type="match status" value="1"/>
</dbReference>
<dbReference type="InterPro" id="IPR020846">
    <property type="entry name" value="MFS_dom"/>
</dbReference>
<keyword evidence="3 6" id="KW-0812">Transmembrane</keyword>
<keyword evidence="4 6" id="KW-1133">Transmembrane helix</keyword>
<comment type="subcellular location">
    <subcellularLocation>
        <location evidence="1">Cell membrane</location>
        <topology evidence="1">Multi-pass membrane protein</topology>
    </subcellularLocation>
</comment>
<dbReference type="SUPFAM" id="SSF103473">
    <property type="entry name" value="MFS general substrate transporter"/>
    <property type="match status" value="1"/>
</dbReference>
<dbReference type="EMBL" id="PGVE01000017">
    <property type="protein sequence ID" value="PLS08428.1"/>
    <property type="molecule type" value="Genomic_DNA"/>
</dbReference>
<protein>
    <submittedName>
        <fullName evidence="8">MFS transporter</fullName>
    </submittedName>
</protein>
<feature type="transmembrane region" description="Helical" evidence="6">
    <location>
        <begin position="451"/>
        <end position="472"/>
    </location>
</feature>
<evidence type="ECO:0000256" key="5">
    <source>
        <dbReference type="ARBA" id="ARBA00023136"/>
    </source>
</evidence>
<feature type="domain" description="Major facilitator superfamily (MFS) profile" evidence="7">
    <location>
        <begin position="12"/>
        <end position="477"/>
    </location>
</feature>
<dbReference type="GO" id="GO:0022857">
    <property type="term" value="F:transmembrane transporter activity"/>
    <property type="evidence" value="ECO:0007669"/>
    <property type="project" value="InterPro"/>
</dbReference>
<comment type="caution">
    <text evidence="8">The sequence shown here is derived from an EMBL/GenBank/DDBJ whole genome shotgun (WGS) entry which is preliminary data.</text>
</comment>
<evidence type="ECO:0000313" key="9">
    <source>
        <dbReference type="Proteomes" id="UP000234950"/>
    </source>
</evidence>
<accession>A0A2N5HSE2</accession>
<dbReference type="OrthoDB" id="244640at2"/>
<dbReference type="GO" id="GO:0005886">
    <property type="term" value="C:plasma membrane"/>
    <property type="evidence" value="ECO:0007669"/>
    <property type="project" value="UniProtKB-SubCell"/>
</dbReference>
<feature type="transmembrane region" description="Helical" evidence="6">
    <location>
        <begin position="386"/>
        <end position="409"/>
    </location>
</feature>
<evidence type="ECO:0000259" key="7">
    <source>
        <dbReference type="PROSITE" id="PS50850"/>
    </source>
</evidence>
<dbReference type="Gene3D" id="1.20.1250.20">
    <property type="entry name" value="MFS general substrate transporter like domains"/>
    <property type="match status" value="2"/>
</dbReference>
<evidence type="ECO:0000256" key="3">
    <source>
        <dbReference type="ARBA" id="ARBA00022692"/>
    </source>
</evidence>
<evidence type="ECO:0000256" key="4">
    <source>
        <dbReference type="ARBA" id="ARBA00022989"/>
    </source>
</evidence>
<feature type="transmembrane region" description="Helical" evidence="6">
    <location>
        <begin position="421"/>
        <end position="439"/>
    </location>
</feature>
<evidence type="ECO:0000256" key="2">
    <source>
        <dbReference type="ARBA" id="ARBA00022448"/>
    </source>
</evidence>
<dbReference type="Proteomes" id="UP000234950">
    <property type="component" value="Unassembled WGS sequence"/>
</dbReference>
<reference evidence="8 9" key="1">
    <citation type="submission" date="2017-11" db="EMBL/GenBank/DDBJ databases">
        <title>Comparitive Functional Genomics of Dry Heat Resistant strains isolated from the Viking Spacecraft.</title>
        <authorList>
            <person name="Seuylemezian A."/>
            <person name="Cooper K."/>
            <person name="Vaishampayan P."/>
        </authorList>
    </citation>
    <scope>NUCLEOTIDE SEQUENCE [LARGE SCALE GENOMIC DNA]</scope>
    <source>
        <strain evidence="8 9">V32-6</strain>
    </source>
</reference>
<keyword evidence="9" id="KW-1185">Reference proteome</keyword>
<feature type="transmembrane region" description="Helical" evidence="6">
    <location>
        <begin position="320"/>
        <end position="339"/>
    </location>
</feature>
<gene>
    <name evidence="8" type="ORF">CVD27_03210</name>
</gene>
<sequence>MKKKGWQRYHTIWAMLFLGWFVSYIDRTATGPVITWMIDNKVSFLSNVPNPHGLGGLIGSLFFAGFMMNQYPGGSIGDKFGHRTVVVLSILWAGITTLFTGVISGLILFVLIRVLLGLGEGVFYSNDRSYIVYHSPKEKVGLGMGVVITGLSVGLTVATLGVPLLLNAMEPVMGKEAWRSPFILLGVITLIASILIYKYMKPLSASVQKMNPESPAVKEAYGSAFLQMLKYAAVFVVIIMGIYFAALKMGLSDIAIAFILVCLCPLFIIFLYKTRKSEIRPVLANKNLIFLYLSFIPVIWHLWLYGYWSVSIVKDFGGGALVAAALVASFNGIAGIIGFPIGGRISDMVAGTENGRRNVLAVMTALLTVSIFIFAAYVMTGHNNPVIMSIILFVSGLFFFALQPVSHALNAEIAPENNRGAAFGMFNFISEIGAVLSPVVSGVLRDSTGSWGAPLLLDGVLLAASCILVLCVNRGVSTQMSLTVEK</sequence>
<dbReference type="InterPro" id="IPR011701">
    <property type="entry name" value="MFS"/>
</dbReference>
<name>A0A2N5HSE2_9BACI</name>
<feature type="transmembrane region" description="Helical" evidence="6">
    <location>
        <begin position="228"/>
        <end position="248"/>
    </location>
</feature>
<dbReference type="PANTHER" id="PTHR11662:SF399">
    <property type="entry name" value="FI19708P1-RELATED"/>
    <property type="match status" value="1"/>
</dbReference>
<dbReference type="RefSeq" id="WP_101646447.1">
    <property type="nucleotide sequence ID" value="NZ_PGVE01000017.1"/>
</dbReference>
<keyword evidence="5 6" id="KW-0472">Membrane</keyword>
<feature type="transmembrane region" description="Helical" evidence="6">
    <location>
        <begin position="178"/>
        <end position="200"/>
    </location>
</feature>
<evidence type="ECO:0000313" key="8">
    <source>
        <dbReference type="EMBL" id="PLS08428.1"/>
    </source>
</evidence>
<dbReference type="InterPro" id="IPR050382">
    <property type="entry name" value="MFS_Na/Anion_cotransporter"/>
</dbReference>